<dbReference type="EMBL" id="AYYP01000072">
    <property type="protein sequence ID" value="KRM62849.1"/>
    <property type="molecule type" value="Genomic_DNA"/>
</dbReference>
<evidence type="ECO:0000313" key="2">
    <source>
        <dbReference type="Proteomes" id="UP000051008"/>
    </source>
</evidence>
<name>A0A0R2A602_9LACO</name>
<dbReference type="Proteomes" id="UP000051008">
    <property type="component" value="Unassembled WGS sequence"/>
</dbReference>
<keyword evidence="2" id="KW-1185">Reference proteome</keyword>
<evidence type="ECO:0000313" key="1">
    <source>
        <dbReference type="EMBL" id="KRM62849.1"/>
    </source>
</evidence>
<gene>
    <name evidence="1" type="ORF">FC14_GL001085</name>
</gene>
<sequence>MKLNLANAEIASSFTNTMEQYRLACNYVSDYIFNHDFDMQQSRLNKVLYTNLRSSIYA</sequence>
<protein>
    <submittedName>
        <fullName evidence="1">Uncharacterized protein</fullName>
    </submittedName>
</protein>
<comment type="caution">
    <text evidence="1">The sequence shown here is derived from an EMBL/GenBank/DDBJ whole genome shotgun (WGS) entry which is preliminary data.</text>
</comment>
<reference evidence="1 2" key="1">
    <citation type="journal article" date="2015" name="Genome Announc.">
        <title>Expanding the biotechnology potential of lactobacilli through comparative genomics of 213 strains and associated genera.</title>
        <authorList>
            <person name="Sun Z."/>
            <person name="Harris H.M."/>
            <person name="McCann A."/>
            <person name="Guo C."/>
            <person name="Argimon S."/>
            <person name="Zhang W."/>
            <person name="Yang X."/>
            <person name="Jeffery I.B."/>
            <person name="Cooney J.C."/>
            <person name="Kagawa T.F."/>
            <person name="Liu W."/>
            <person name="Song Y."/>
            <person name="Salvetti E."/>
            <person name="Wrobel A."/>
            <person name="Rasinkangas P."/>
            <person name="Parkhill J."/>
            <person name="Rea M.C."/>
            <person name="O'Sullivan O."/>
            <person name="Ritari J."/>
            <person name="Douillard F.P."/>
            <person name="Paul Ross R."/>
            <person name="Yang R."/>
            <person name="Briner A.E."/>
            <person name="Felis G.E."/>
            <person name="de Vos W.M."/>
            <person name="Barrangou R."/>
            <person name="Klaenhammer T.R."/>
            <person name="Caufield P.W."/>
            <person name="Cui Y."/>
            <person name="Zhang H."/>
            <person name="O'Toole P.W."/>
        </authorList>
    </citation>
    <scope>NUCLEOTIDE SEQUENCE [LARGE SCALE GENOMIC DNA]</scope>
    <source>
        <strain evidence="1 2">DSM 20509</strain>
    </source>
</reference>
<accession>A0A0R2A602</accession>
<organism evidence="1 2">
    <name type="scientific">Ligilactobacillus agilis DSM 20509</name>
    <dbReference type="NCBI Taxonomy" id="1423718"/>
    <lineage>
        <taxon>Bacteria</taxon>
        <taxon>Bacillati</taxon>
        <taxon>Bacillota</taxon>
        <taxon>Bacilli</taxon>
        <taxon>Lactobacillales</taxon>
        <taxon>Lactobacillaceae</taxon>
        <taxon>Ligilactobacillus</taxon>
    </lineage>
</organism>
<dbReference type="AlphaFoldDB" id="A0A0R2A602"/>
<dbReference type="PATRIC" id="fig|1423718.3.peg.1144"/>
<proteinExistence type="predicted"/>